<dbReference type="AlphaFoldDB" id="A0A1L9QXY6"/>
<protein>
    <submittedName>
        <fullName evidence="1">Uncharacterized protein</fullName>
    </submittedName>
</protein>
<proteinExistence type="predicted"/>
<evidence type="ECO:0000313" key="1">
    <source>
        <dbReference type="EMBL" id="OJJ27548.1"/>
    </source>
</evidence>
<dbReference type="Proteomes" id="UP000183940">
    <property type="component" value="Unassembled WGS sequence"/>
</dbReference>
<evidence type="ECO:0000313" key="2">
    <source>
        <dbReference type="Proteomes" id="UP000183940"/>
    </source>
</evidence>
<comment type="caution">
    <text evidence="1">The sequence shown here is derived from an EMBL/GenBank/DDBJ whole genome shotgun (WGS) entry which is preliminary data.</text>
</comment>
<sequence length="82" mass="9363">MDQRLPSAQARSQLKHQYYLAILAHSCEKNVKIIKSLLRSQRQKKAIIDENSLLISIDSLLLSSKKIDYFNLNNYDAGNGEV</sequence>
<gene>
    <name evidence="1" type="ORF">BI308_00850</name>
</gene>
<dbReference type="STRING" id="1925591.BI308_00850"/>
<dbReference type="EMBL" id="MLAW01000001">
    <property type="protein sequence ID" value="OJJ27548.1"/>
    <property type="molecule type" value="Genomic_DNA"/>
</dbReference>
<name>A0A1L9QXY6_9CYAN</name>
<keyword evidence="2" id="KW-1185">Reference proteome</keyword>
<reference evidence="1" key="1">
    <citation type="submission" date="2016-10" db="EMBL/GenBank/DDBJ databases">
        <title>CRISPR-Cas defence system in Roseofilum reptotaenium: evidence of a bacteriophage-cyanobacterium arms race in the coral black band disease.</title>
        <authorList>
            <person name="Buerger P."/>
            <person name="Wood-Charlson E.M."/>
            <person name="Weynberg K.D."/>
            <person name="Willis B."/>
            <person name="Van Oppen M.J."/>
        </authorList>
    </citation>
    <scope>NUCLEOTIDE SEQUENCE [LARGE SCALE GENOMIC DNA]</scope>
    <source>
        <strain evidence="1">AO1-A</strain>
    </source>
</reference>
<accession>A0A1L9QXY6</accession>
<organism evidence="1 2">
    <name type="scientific">Roseofilum reptotaenium AO1-A</name>
    <dbReference type="NCBI Taxonomy" id="1925591"/>
    <lineage>
        <taxon>Bacteria</taxon>
        <taxon>Bacillati</taxon>
        <taxon>Cyanobacteriota</taxon>
        <taxon>Cyanophyceae</taxon>
        <taxon>Desertifilales</taxon>
        <taxon>Desertifilaceae</taxon>
        <taxon>Roseofilum</taxon>
    </lineage>
</organism>